<dbReference type="PANTHER" id="PTHR30244:SF34">
    <property type="entry name" value="DTDP-4-AMINO-4,6-DIDEOXYGALACTOSE TRANSAMINASE"/>
    <property type="match status" value="1"/>
</dbReference>
<name>A0ABV6ZZY1_9PROT</name>
<dbReference type="Gene3D" id="3.40.640.10">
    <property type="entry name" value="Type I PLP-dependent aspartate aminotransferase-like (Major domain)"/>
    <property type="match status" value="1"/>
</dbReference>
<sequence length="366" mass="38701">MRTRLESRLSGLTGRPHCVLTGRGAAAIWLALKAFAERAPERTGVILPVTLCTSPPAVVIHAGLNPVFCDTDPETGNLCPKAFSKLLAERDDILCVLAAHLYGEPADMPAIAAACDRSGVFLVEDAAQALGADGIGTYGDVTILSFGHTKIVEAGGGGAALTRDPVLAAAMQRKADALPEKSPKASAWAETYRSTYYAAQSVWDGSPEAKEWVGAVCRAEPGLYLYRLAEGQTGLILSAVERLDAEIAGRRERAKAYDRAFAGMGTPLKRTGAGVPWRYGLMLTSDVRDAAATALREAGIDASCWYPSCAPFFGDRGQYPGGEAIERGILNLWVDDRADEARIERSAAIVSNVLTGAAANGGRQYG</sequence>
<dbReference type="InterPro" id="IPR000653">
    <property type="entry name" value="DegT/StrS_aminotransferase"/>
</dbReference>
<proteinExistence type="inferred from homology"/>
<dbReference type="PANTHER" id="PTHR30244">
    <property type="entry name" value="TRANSAMINASE"/>
    <property type="match status" value="1"/>
</dbReference>
<dbReference type="InterPro" id="IPR015422">
    <property type="entry name" value="PyrdxlP-dep_Trfase_small"/>
</dbReference>
<evidence type="ECO:0000313" key="3">
    <source>
        <dbReference type="EMBL" id="MFC2927095.1"/>
    </source>
</evidence>
<dbReference type="SUPFAM" id="SSF53383">
    <property type="entry name" value="PLP-dependent transferases"/>
    <property type="match status" value="1"/>
</dbReference>
<keyword evidence="2" id="KW-0663">Pyridoxal phosphate</keyword>
<dbReference type="Proteomes" id="UP001595379">
    <property type="component" value="Unassembled WGS sequence"/>
</dbReference>
<reference evidence="4" key="1">
    <citation type="journal article" date="2019" name="Int. J. Syst. Evol. Microbiol.">
        <title>The Global Catalogue of Microorganisms (GCM) 10K type strain sequencing project: providing services to taxonomists for standard genome sequencing and annotation.</title>
        <authorList>
            <consortium name="The Broad Institute Genomics Platform"/>
            <consortium name="The Broad Institute Genome Sequencing Center for Infectious Disease"/>
            <person name="Wu L."/>
            <person name="Ma J."/>
        </authorList>
    </citation>
    <scope>NUCLEOTIDE SEQUENCE [LARGE SCALE GENOMIC DNA]</scope>
    <source>
        <strain evidence="4">KCTC 52487</strain>
    </source>
</reference>
<dbReference type="Gene3D" id="3.90.1150.10">
    <property type="entry name" value="Aspartate Aminotransferase, domain 1"/>
    <property type="match status" value="1"/>
</dbReference>
<accession>A0ABV6ZZY1</accession>
<evidence type="ECO:0000256" key="2">
    <source>
        <dbReference type="RuleBase" id="RU004508"/>
    </source>
</evidence>
<comment type="similarity">
    <text evidence="1 2">Belongs to the DegT/DnrJ/EryC1 family.</text>
</comment>
<dbReference type="GO" id="GO:0008483">
    <property type="term" value="F:transaminase activity"/>
    <property type="evidence" value="ECO:0007669"/>
    <property type="project" value="UniProtKB-KW"/>
</dbReference>
<comment type="caution">
    <text evidence="3">The sequence shown here is derived from an EMBL/GenBank/DDBJ whole genome shotgun (WGS) entry which is preliminary data.</text>
</comment>
<dbReference type="RefSeq" id="WP_343163085.1">
    <property type="nucleotide sequence ID" value="NZ_JBHRSV010000028.1"/>
</dbReference>
<dbReference type="EMBL" id="JBHRSV010000028">
    <property type="protein sequence ID" value="MFC2927095.1"/>
    <property type="molecule type" value="Genomic_DNA"/>
</dbReference>
<keyword evidence="3" id="KW-0808">Transferase</keyword>
<organism evidence="3 4">
    <name type="scientific">Hyphobacterium vulgare</name>
    <dbReference type="NCBI Taxonomy" id="1736751"/>
    <lineage>
        <taxon>Bacteria</taxon>
        <taxon>Pseudomonadati</taxon>
        <taxon>Pseudomonadota</taxon>
        <taxon>Alphaproteobacteria</taxon>
        <taxon>Maricaulales</taxon>
        <taxon>Maricaulaceae</taxon>
        <taxon>Hyphobacterium</taxon>
    </lineage>
</organism>
<keyword evidence="3" id="KW-0032">Aminotransferase</keyword>
<protein>
    <submittedName>
        <fullName evidence="3">DegT/DnrJ/EryC1/StrS family aminotransferase</fullName>
    </submittedName>
</protein>
<evidence type="ECO:0000256" key="1">
    <source>
        <dbReference type="ARBA" id="ARBA00037999"/>
    </source>
</evidence>
<gene>
    <name evidence="3" type="ORF">ACFOOR_13345</name>
</gene>
<evidence type="ECO:0000313" key="4">
    <source>
        <dbReference type="Proteomes" id="UP001595379"/>
    </source>
</evidence>
<keyword evidence="4" id="KW-1185">Reference proteome</keyword>
<dbReference type="Pfam" id="PF01041">
    <property type="entry name" value="DegT_DnrJ_EryC1"/>
    <property type="match status" value="1"/>
</dbReference>
<dbReference type="PIRSF" id="PIRSF000390">
    <property type="entry name" value="PLP_StrS"/>
    <property type="match status" value="1"/>
</dbReference>
<dbReference type="InterPro" id="IPR015421">
    <property type="entry name" value="PyrdxlP-dep_Trfase_major"/>
</dbReference>
<dbReference type="InterPro" id="IPR015424">
    <property type="entry name" value="PyrdxlP-dep_Trfase"/>
</dbReference>